<dbReference type="InterPro" id="IPR014284">
    <property type="entry name" value="RNA_pol_sigma-70_dom"/>
</dbReference>
<dbReference type="PANTHER" id="PTHR43133:SF51">
    <property type="entry name" value="RNA POLYMERASE SIGMA FACTOR"/>
    <property type="match status" value="1"/>
</dbReference>
<feature type="domain" description="RNA polymerase sigma factor 70 region 4 type 2" evidence="6">
    <location>
        <begin position="112"/>
        <end position="160"/>
    </location>
</feature>
<dbReference type="InterPro" id="IPR007627">
    <property type="entry name" value="RNA_pol_sigma70_r2"/>
</dbReference>
<comment type="similarity">
    <text evidence="1">Belongs to the sigma-70 factor family. ECF subfamily.</text>
</comment>
<dbReference type="CDD" id="cd06171">
    <property type="entry name" value="Sigma70_r4"/>
    <property type="match status" value="1"/>
</dbReference>
<dbReference type="NCBIfam" id="TIGR02937">
    <property type="entry name" value="sigma70-ECF"/>
    <property type="match status" value="1"/>
</dbReference>
<evidence type="ECO:0000256" key="3">
    <source>
        <dbReference type="ARBA" id="ARBA00023082"/>
    </source>
</evidence>
<dbReference type="Pfam" id="PF08281">
    <property type="entry name" value="Sigma70_r4_2"/>
    <property type="match status" value="1"/>
</dbReference>
<dbReference type="InterPro" id="IPR039425">
    <property type="entry name" value="RNA_pol_sigma-70-like"/>
</dbReference>
<feature type="domain" description="RNA polymerase sigma-70 region 2" evidence="5">
    <location>
        <begin position="25"/>
        <end position="88"/>
    </location>
</feature>
<evidence type="ECO:0000259" key="6">
    <source>
        <dbReference type="Pfam" id="PF08281"/>
    </source>
</evidence>
<keyword evidence="4" id="KW-0804">Transcription</keyword>
<dbReference type="EMBL" id="VTEH01000005">
    <property type="protein sequence ID" value="TYR75851.1"/>
    <property type="molecule type" value="Genomic_DNA"/>
</dbReference>
<comment type="caution">
    <text evidence="7">The sequence shown here is derived from an EMBL/GenBank/DDBJ whole genome shotgun (WGS) entry which is preliminary data.</text>
</comment>
<dbReference type="GO" id="GO:0016987">
    <property type="term" value="F:sigma factor activity"/>
    <property type="evidence" value="ECO:0007669"/>
    <property type="project" value="UniProtKB-KW"/>
</dbReference>
<dbReference type="PANTHER" id="PTHR43133">
    <property type="entry name" value="RNA POLYMERASE ECF-TYPE SIGMA FACTO"/>
    <property type="match status" value="1"/>
</dbReference>
<name>A0A5D4KEW9_9BACI</name>
<accession>A0A5D4KEW9</accession>
<dbReference type="SUPFAM" id="SSF88659">
    <property type="entry name" value="Sigma3 and sigma4 domains of RNA polymerase sigma factors"/>
    <property type="match status" value="1"/>
</dbReference>
<dbReference type="InterPro" id="IPR013324">
    <property type="entry name" value="RNA_pol_sigma_r3/r4-like"/>
</dbReference>
<gene>
    <name evidence="7" type="ORF">FZC79_09555</name>
</gene>
<dbReference type="InterPro" id="IPR013325">
    <property type="entry name" value="RNA_pol_sigma_r2"/>
</dbReference>
<dbReference type="GO" id="GO:0003677">
    <property type="term" value="F:DNA binding"/>
    <property type="evidence" value="ECO:0007669"/>
    <property type="project" value="InterPro"/>
</dbReference>
<dbReference type="GO" id="GO:0006352">
    <property type="term" value="P:DNA-templated transcription initiation"/>
    <property type="evidence" value="ECO:0007669"/>
    <property type="project" value="InterPro"/>
</dbReference>
<dbReference type="RefSeq" id="WP_148946592.1">
    <property type="nucleotide sequence ID" value="NZ_VTEH01000005.1"/>
</dbReference>
<evidence type="ECO:0000256" key="4">
    <source>
        <dbReference type="ARBA" id="ARBA00023163"/>
    </source>
</evidence>
<dbReference type="InterPro" id="IPR013249">
    <property type="entry name" value="RNA_pol_sigma70_r4_t2"/>
</dbReference>
<reference evidence="7 8" key="1">
    <citation type="submission" date="2019-08" db="EMBL/GenBank/DDBJ databases">
        <title>Bacillus genomes from the desert of Cuatro Cienegas, Coahuila.</title>
        <authorList>
            <person name="Olmedo-Alvarez G."/>
        </authorList>
    </citation>
    <scope>NUCLEOTIDE SEQUENCE [LARGE SCALE GENOMIC DNA]</scope>
    <source>
        <strain evidence="7 8">CH40_1T</strain>
    </source>
</reference>
<dbReference type="Gene3D" id="1.10.10.10">
    <property type="entry name" value="Winged helix-like DNA-binding domain superfamily/Winged helix DNA-binding domain"/>
    <property type="match status" value="1"/>
</dbReference>
<dbReference type="NCBIfam" id="TIGR02954">
    <property type="entry name" value="Sig70_famx3"/>
    <property type="match status" value="1"/>
</dbReference>
<dbReference type="AlphaFoldDB" id="A0A5D4KEW9"/>
<dbReference type="Gene3D" id="1.10.1740.10">
    <property type="match status" value="1"/>
</dbReference>
<evidence type="ECO:0000256" key="2">
    <source>
        <dbReference type="ARBA" id="ARBA00023015"/>
    </source>
</evidence>
<evidence type="ECO:0000259" key="5">
    <source>
        <dbReference type="Pfam" id="PF04542"/>
    </source>
</evidence>
<dbReference type="Pfam" id="PF04542">
    <property type="entry name" value="Sigma70_r2"/>
    <property type="match status" value="1"/>
</dbReference>
<proteinExistence type="inferred from homology"/>
<keyword evidence="2" id="KW-0805">Transcription regulation</keyword>
<dbReference type="Proteomes" id="UP000323317">
    <property type="component" value="Unassembled WGS sequence"/>
</dbReference>
<sequence length="174" mass="20496">MNYIDKVSKAKKGDKKAFQDLLAEEKTKLYKIAYIYMKNEDEALEVFQETVCKALSSIHTLRENKYFYTWITKILINTAIKELQKKKKVIPMEQEALLSNTKAEYQAEINTDILEAIKLMEERYKTVLILRYYKDYSIKQIAEILQYPEGTVKTNIHRGLGLLRVQLEEECVNE</sequence>
<keyword evidence="3" id="KW-0731">Sigma factor</keyword>
<protein>
    <submittedName>
        <fullName evidence="7">Sigma-70 family RNA polymerase sigma factor</fullName>
    </submittedName>
</protein>
<evidence type="ECO:0000313" key="8">
    <source>
        <dbReference type="Proteomes" id="UP000323317"/>
    </source>
</evidence>
<organism evidence="7 8">
    <name type="scientific">Rossellomorea vietnamensis</name>
    <dbReference type="NCBI Taxonomy" id="218284"/>
    <lineage>
        <taxon>Bacteria</taxon>
        <taxon>Bacillati</taxon>
        <taxon>Bacillota</taxon>
        <taxon>Bacilli</taxon>
        <taxon>Bacillales</taxon>
        <taxon>Bacillaceae</taxon>
        <taxon>Rossellomorea</taxon>
    </lineage>
</organism>
<evidence type="ECO:0000256" key="1">
    <source>
        <dbReference type="ARBA" id="ARBA00010641"/>
    </source>
</evidence>
<dbReference type="InterPro" id="IPR036388">
    <property type="entry name" value="WH-like_DNA-bd_sf"/>
</dbReference>
<dbReference type="SUPFAM" id="SSF88946">
    <property type="entry name" value="Sigma2 domain of RNA polymerase sigma factors"/>
    <property type="match status" value="1"/>
</dbReference>
<dbReference type="InterPro" id="IPR014300">
    <property type="entry name" value="RNA_pol_sigma-V"/>
</dbReference>
<evidence type="ECO:0000313" key="7">
    <source>
        <dbReference type="EMBL" id="TYR75851.1"/>
    </source>
</evidence>